<feature type="chain" id="PRO_5047159848" evidence="1">
    <location>
        <begin position="25"/>
        <end position="100"/>
    </location>
</feature>
<dbReference type="Proteomes" id="UP000695000">
    <property type="component" value="Unplaced"/>
</dbReference>
<dbReference type="RefSeq" id="XP_017786591.1">
    <property type="nucleotide sequence ID" value="XM_017931102.1"/>
</dbReference>
<keyword evidence="2" id="KW-1185">Reference proteome</keyword>
<dbReference type="PANTHER" id="PTHR46560:SF9">
    <property type="entry name" value="ZP DOMAIN-CONTAINING PROTEIN"/>
    <property type="match status" value="1"/>
</dbReference>
<feature type="signal peptide" evidence="1">
    <location>
        <begin position="1"/>
        <end position="24"/>
    </location>
</feature>
<evidence type="ECO:0000256" key="1">
    <source>
        <dbReference type="SAM" id="SignalP"/>
    </source>
</evidence>
<accession>A0ABM1NIE1</accession>
<keyword evidence="1" id="KW-0732">Signal</keyword>
<reference evidence="3" key="1">
    <citation type="submission" date="2025-08" db="UniProtKB">
        <authorList>
            <consortium name="RefSeq"/>
        </authorList>
    </citation>
    <scope>IDENTIFICATION</scope>
    <source>
        <tissue evidence="3">Whole Larva</tissue>
    </source>
</reference>
<gene>
    <name evidence="3" type="primary">LOC108569516</name>
</gene>
<protein>
    <submittedName>
        <fullName evidence="3">Uncharacterized protein LOC108569516</fullName>
    </submittedName>
</protein>
<dbReference type="PANTHER" id="PTHR46560">
    <property type="entry name" value="CYPHER, ISOFORM B"/>
    <property type="match status" value="1"/>
</dbReference>
<organism evidence="2 3">
    <name type="scientific">Nicrophorus vespilloides</name>
    <name type="common">Boreal carrion beetle</name>
    <dbReference type="NCBI Taxonomy" id="110193"/>
    <lineage>
        <taxon>Eukaryota</taxon>
        <taxon>Metazoa</taxon>
        <taxon>Ecdysozoa</taxon>
        <taxon>Arthropoda</taxon>
        <taxon>Hexapoda</taxon>
        <taxon>Insecta</taxon>
        <taxon>Pterygota</taxon>
        <taxon>Neoptera</taxon>
        <taxon>Endopterygota</taxon>
        <taxon>Coleoptera</taxon>
        <taxon>Polyphaga</taxon>
        <taxon>Staphyliniformia</taxon>
        <taxon>Silphidae</taxon>
        <taxon>Nicrophorinae</taxon>
        <taxon>Nicrophorus</taxon>
    </lineage>
</organism>
<evidence type="ECO:0000313" key="2">
    <source>
        <dbReference type="Proteomes" id="UP000695000"/>
    </source>
</evidence>
<name>A0ABM1NIE1_NICVS</name>
<evidence type="ECO:0000313" key="3">
    <source>
        <dbReference type="RefSeq" id="XP_017786591.1"/>
    </source>
</evidence>
<proteinExistence type="predicted"/>
<sequence>MLKMGANYQWIFVVLVQIFAKSWSESVDTEFVPQVSATCKAGHMSIRVGFNSSFYGAVHARDFRTPACMTHGDGGKMVNLDINLLAVRATPDFCGLHINN</sequence>
<feature type="non-terminal residue" evidence="3">
    <location>
        <position position="100"/>
    </location>
</feature>
<dbReference type="GeneID" id="108569516"/>